<feature type="compositionally biased region" description="Low complexity" evidence="2">
    <location>
        <begin position="300"/>
        <end position="309"/>
    </location>
</feature>
<dbReference type="GO" id="GO:0016605">
    <property type="term" value="C:PML body"/>
    <property type="evidence" value="ECO:0007669"/>
    <property type="project" value="TreeGrafter"/>
</dbReference>
<proteinExistence type="predicted"/>
<dbReference type="eggNOG" id="ENOG502QQGD">
    <property type="taxonomic scope" value="Eukaryota"/>
</dbReference>
<evidence type="ECO:0000313" key="3">
    <source>
        <dbReference type="Ensembl" id="ENSLACP00000001706.1"/>
    </source>
</evidence>
<feature type="compositionally biased region" description="Basic and acidic residues" evidence="2">
    <location>
        <begin position="447"/>
        <end position="493"/>
    </location>
</feature>
<protein>
    <submittedName>
        <fullName evidence="3">Caspase 8 associated protein 2</fullName>
    </submittedName>
</protein>
<keyword evidence="1" id="KW-0175">Coiled coil</keyword>
<feature type="compositionally biased region" description="Basic and acidic residues" evidence="2">
    <location>
        <begin position="387"/>
        <end position="414"/>
    </location>
</feature>
<dbReference type="FunCoup" id="H2ZWD5">
    <property type="interactions" value="536"/>
</dbReference>
<dbReference type="Ensembl" id="ENSLACT00000001719.1">
    <property type="protein sequence ID" value="ENSLACP00000001706.1"/>
    <property type="gene ID" value="ENSLACG00000001527.1"/>
</dbReference>
<feature type="region of interest" description="Disordered" evidence="2">
    <location>
        <begin position="182"/>
        <end position="201"/>
    </location>
</feature>
<sequence>FTGSPVKDDESSLDIYAGLDSGSTFPESSCKSSPPRDCFDLYEEVLTEEQAARDASHQELQKEFQACKKQLEQLMKQHQELQTQNFGLQNENTSLKKNISALIKTARLEIVRKDEEIGRLTRRLRKITEGIQNHKTANLDDAPLLGSVQEQNLSFKDTKSSDGFEQNGMLTVQEGKTLIPYMTPKSSCEESSNRSPNKQHVQSRLLNLASAKSVVYCNEDSRGGRKETRSCESSSRTPDDKYRRTTSKLTSEDLEHGSKNKDLSRQQMHAEKNSKRERHHESRSAKPIRSPDCRQASRCSSTLELTSSSKETDYSKERTRADAVDNKRDEKRKEKSLSSSTSADKSDQDRGRQRKPYDKEVERNCLKAKSPNLWTRSPRKGSLRSPYKSDKGHRSKDADHKKEKKGEQQRDGKGRHSSSSGKGHKHDTAKEIINKEEKRDRHHKSEMHRSEESRKKERETHKETNPRTGKREVTPENKDAEKETRSSLDDTRKRGISSETKIQEAPACEQKDSSARKVQEGLKEPSTSEFKSPDSKLCFMAKLNLTISPVKKQTCTVVDSDVPKTVNPKSDDGKRDEEPVDKGNFASLRPGNEISSTSLLDAVESSTAVTSGDCLKQTMLQSKEPALLNQTGLVPQPPTSETLEETGAPVSVEHALVGFNHSATPFEVILSQAVANGRDAAENQTSTNLNIDVSFVADTASVSGCVDLEMEFETLYEPMESLSLKDKSDQWVEVNATMPSIEIESLTTPTKQDIPVKLAVTEGISKDKLDASEPAVRDVVAVLDDACSFEPKGIDSKVNSFVCEDDPSAMETMSTRIGAHFLEDDDASVLSVDLNHMRNIPPVISPLTSPVRPVRKVLSLESPIKPTVVRTLNKGILIHHLLGKNASSTKNKENQEPVSKPDGMLVESEDSSVEEGEILSDDEKSEQWINPSATVQKLKPKDEKPSVSPSSGKLEKGKSSKDEVKSPARKIHRGKRSFSSASKEGCKSPRKEKSPRISQSTLLHLMSINLFPSSIPEVMEILSSTRREVRKKYMKYQKQFPEQRYRTHVEVSILEFTTLINKLNLSKISKSASQLQEVLCETIKTKLNMIKRSSAVNCIFEQQAPNMKKRLWRIMEQSLDSLFEQLHQTLVKFYDAGSKGKEQFAKRKLKIVSEKGKECAGSGKTFIEKGRSLNSASPHISSKTLRSPQIKMAAKEALGIKEPKLEKQKLSKDETRKMNKSKMVSQILRSTPVKVCDQLQIKDDLRDKSVAANNLKGNLSCSTDGLMESSPRKEAFDKPDKIFEILTEQQTSSLTFNLVSDTQMGEIFKRLLHGSDLLEMGVSGLERSDFTIDTPEKQNPASQCNLSIQSCVSTPEKTSEASDLVAFMPWPSLLEKHLASPVSLAPPLNPDVLDENCMLEIPSLVEKNQDCLCSEGKPRPLMHSVLLEDLAVSLTVPSPLKSDAHLSFLRPVDEKSLLEAVPQNIVTAHYSEDAVLDEEDASEQDIHLALDSDNSSGHSNSSSRWVSQEANPGFQYQPNLPMQAVVMEKSNDHFIVKIRRASTSTSQSLKISDGP</sequence>
<dbReference type="PANTHER" id="PTHR15489">
    <property type="entry name" value="CASPASE 8 ASSOCIATED PROTEIN 2"/>
    <property type="match status" value="1"/>
</dbReference>
<feature type="compositionally biased region" description="Basic and acidic residues" evidence="2">
    <location>
        <begin position="509"/>
        <end position="523"/>
    </location>
</feature>
<accession>H2ZWD5</accession>
<feature type="compositionally biased region" description="Basic and acidic residues" evidence="2">
    <location>
        <begin position="953"/>
        <end position="966"/>
    </location>
</feature>
<feature type="compositionally biased region" description="Basic and acidic residues" evidence="2">
    <location>
        <begin position="219"/>
        <end position="230"/>
    </location>
</feature>
<feature type="compositionally biased region" description="Basic and acidic residues" evidence="2">
    <location>
        <begin position="426"/>
        <end position="439"/>
    </location>
</feature>
<feature type="region of interest" description="Disordered" evidence="2">
    <location>
        <begin position="217"/>
        <end position="532"/>
    </location>
</feature>
<evidence type="ECO:0000313" key="4">
    <source>
        <dbReference type="Proteomes" id="UP000008672"/>
    </source>
</evidence>
<keyword evidence="4" id="KW-1185">Reference proteome</keyword>
<dbReference type="EMBL" id="AFYH01121604">
    <property type="status" value="NOT_ANNOTATED_CDS"/>
    <property type="molecule type" value="Genomic_DNA"/>
</dbReference>
<dbReference type="EMBL" id="AFYH01121603">
    <property type="status" value="NOT_ANNOTATED_CDS"/>
    <property type="molecule type" value="Genomic_DNA"/>
</dbReference>
<dbReference type="Proteomes" id="UP000008672">
    <property type="component" value="Unassembled WGS sequence"/>
</dbReference>
<feature type="compositionally biased region" description="Basic and acidic residues" evidence="2">
    <location>
        <begin position="569"/>
        <end position="581"/>
    </location>
</feature>
<dbReference type="STRING" id="7897.ENSLACP00000001706"/>
<feature type="compositionally biased region" description="Basic and acidic residues" evidence="2">
    <location>
        <begin position="344"/>
        <end position="365"/>
    </location>
</feature>
<name>H2ZWD5_LATCH</name>
<dbReference type="GO" id="GO:0008625">
    <property type="term" value="P:extrinsic apoptotic signaling pathway via death domain receptors"/>
    <property type="evidence" value="ECO:0007669"/>
    <property type="project" value="TreeGrafter"/>
</dbReference>
<dbReference type="InParanoid" id="H2ZWD5"/>
<feature type="compositionally biased region" description="Basic and acidic residues" evidence="2">
    <location>
        <begin position="310"/>
        <end position="336"/>
    </location>
</feature>
<feature type="region of interest" description="Disordered" evidence="2">
    <location>
        <begin position="1"/>
        <end position="35"/>
    </location>
</feature>
<organism evidence="3 4">
    <name type="scientific">Latimeria chalumnae</name>
    <name type="common">Coelacanth</name>
    <dbReference type="NCBI Taxonomy" id="7897"/>
    <lineage>
        <taxon>Eukaryota</taxon>
        <taxon>Metazoa</taxon>
        <taxon>Chordata</taxon>
        <taxon>Craniata</taxon>
        <taxon>Vertebrata</taxon>
        <taxon>Euteleostomi</taxon>
        <taxon>Coelacanthiformes</taxon>
        <taxon>Coelacanthidae</taxon>
        <taxon>Latimeria</taxon>
    </lineage>
</organism>
<dbReference type="GO" id="GO:0003714">
    <property type="term" value="F:transcription corepressor activity"/>
    <property type="evidence" value="ECO:0007669"/>
    <property type="project" value="TreeGrafter"/>
</dbReference>
<reference evidence="3" key="2">
    <citation type="submission" date="2025-08" db="UniProtKB">
        <authorList>
            <consortium name="Ensembl"/>
        </authorList>
    </citation>
    <scope>IDENTIFICATION</scope>
</reference>
<feature type="compositionally biased region" description="Basic and acidic residues" evidence="2">
    <location>
        <begin position="1"/>
        <end position="10"/>
    </location>
</feature>
<feature type="compositionally biased region" description="Acidic residues" evidence="2">
    <location>
        <begin position="907"/>
        <end position="920"/>
    </location>
</feature>
<feature type="compositionally biased region" description="Polar residues" evidence="2">
    <location>
        <begin position="21"/>
        <end position="32"/>
    </location>
</feature>
<dbReference type="GO" id="GO:0005739">
    <property type="term" value="C:mitochondrion"/>
    <property type="evidence" value="ECO:0007669"/>
    <property type="project" value="TreeGrafter"/>
</dbReference>
<dbReference type="OMA" id="HEKCKQQ"/>
<feature type="coiled-coil region" evidence="1">
    <location>
        <begin position="57"/>
        <end position="98"/>
    </location>
</feature>
<gene>
    <name evidence="3" type="primary">CASP8AP2</name>
</gene>
<reference evidence="3" key="3">
    <citation type="submission" date="2025-09" db="UniProtKB">
        <authorList>
            <consortium name="Ensembl"/>
        </authorList>
    </citation>
    <scope>IDENTIFICATION</scope>
</reference>
<evidence type="ECO:0000256" key="1">
    <source>
        <dbReference type="SAM" id="Coils"/>
    </source>
</evidence>
<evidence type="ECO:0000256" key="2">
    <source>
        <dbReference type="SAM" id="MobiDB-lite"/>
    </source>
</evidence>
<feature type="compositionally biased region" description="Basic and acidic residues" evidence="2">
    <location>
        <begin position="984"/>
        <end position="995"/>
    </location>
</feature>
<feature type="region of interest" description="Disordered" evidence="2">
    <location>
        <begin position="561"/>
        <end position="592"/>
    </location>
</feature>
<feature type="region of interest" description="Disordered" evidence="2">
    <location>
        <begin position="887"/>
        <end position="998"/>
    </location>
</feature>
<feature type="compositionally biased region" description="Basic residues" evidence="2">
    <location>
        <begin position="967"/>
        <end position="976"/>
    </location>
</feature>
<reference evidence="4" key="1">
    <citation type="submission" date="2011-08" db="EMBL/GenBank/DDBJ databases">
        <title>The draft genome of Latimeria chalumnae.</title>
        <authorList>
            <person name="Di Palma F."/>
            <person name="Alfoldi J."/>
            <person name="Johnson J."/>
            <person name="Berlin A."/>
            <person name="Gnerre S."/>
            <person name="Jaffe D."/>
            <person name="MacCallum I."/>
            <person name="Young S."/>
            <person name="Walker B.J."/>
            <person name="Lander E."/>
            <person name="Lindblad-Toh K."/>
        </authorList>
    </citation>
    <scope>NUCLEOTIDE SEQUENCE [LARGE SCALE GENOMIC DNA]</scope>
    <source>
        <strain evidence="4">Wild caught</strain>
    </source>
</reference>
<dbReference type="HOGENOM" id="CLU_246213_0_0_1"/>
<dbReference type="PANTHER" id="PTHR15489:SF2">
    <property type="entry name" value="CASP8-ASSOCIATED PROTEIN 2"/>
    <property type="match status" value="1"/>
</dbReference>
<dbReference type="InterPro" id="IPR039674">
    <property type="entry name" value="FLASH"/>
</dbReference>
<feature type="compositionally biased region" description="Basic and acidic residues" evidence="2">
    <location>
        <begin position="250"/>
        <end position="292"/>
    </location>
</feature>
<dbReference type="GeneTree" id="ENSGT00620000088063"/>
<dbReference type="GO" id="GO:0036337">
    <property type="term" value="P:Fas signaling pathway"/>
    <property type="evidence" value="ECO:0007669"/>
    <property type="project" value="TreeGrafter"/>
</dbReference>